<feature type="region of interest" description="Disordered" evidence="1">
    <location>
        <begin position="131"/>
        <end position="151"/>
    </location>
</feature>
<feature type="compositionally biased region" description="Basic and acidic residues" evidence="1">
    <location>
        <begin position="216"/>
        <end position="234"/>
    </location>
</feature>
<dbReference type="Pfam" id="PF01417">
    <property type="entry name" value="ENTH"/>
    <property type="match status" value="1"/>
</dbReference>
<evidence type="ECO:0000259" key="2">
    <source>
        <dbReference type="Pfam" id="PF01417"/>
    </source>
</evidence>
<reference evidence="3" key="2">
    <citation type="submission" date="2021-01" db="EMBL/GenBank/DDBJ databases">
        <authorList>
            <person name="Schikora-Tamarit M.A."/>
        </authorList>
    </citation>
    <scope>NUCLEOTIDE SEQUENCE</scope>
    <source>
        <strain evidence="3">CBS6075</strain>
    </source>
</reference>
<reference evidence="3" key="1">
    <citation type="journal article" date="2021" name="Open Biol.">
        <title>Shared evolutionary footprints suggest mitochondrial oxidative damage underlies multiple complex I losses in fungi.</title>
        <authorList>
            <person name="Schikora-Tamarit M.A."/>
            <person name="Marcet-Houben M."/>
            <person name="Nosek J."/>
            <person name="Gabaldon T."/>
        </authorList>
    </citation>
    <scope>NUCLEOTIDE SEQUENCE</scope>
    <source>
        <strain evidence="3">CBS6075</strain>
    </source>
</reference>
<feature type="region of interest" description="Disordered" evidence="1">
    <location>
        <begin position="188"/>
        <end position="251"/>
    </location>
</feature>
<feature type="domain" description="ENTH" evidence="2">
    <location>
        <begin position="18"/>
        <end position="128"/>
    </location>
</feature>
<sequence length="251" mass="28452">MVGSGQSISKLAIDFIVNRIQEYAYPQRSSQTILGTLKKTLVTRGYEFVTVSKCLQLLEYLLLNCYQEEDGAVIFDIVDDIRVNLDPLALLNNYHVGVCYDGLDMNHEKQIKEMAKNVVELATDDSKLAREREKYRPKKSERQNSGTLFYDEDQFDLNQSDSLRLQEDQNPFGKSTISSISSNVARYLPSSPGHRKSQSGGISLASQNYSYSTYHDQVDENHEYPREPQHRDESPDSPGDPSQGLLIDLNS</sequence>
<proteinExistence type="predicted"/>
<dbReference type="GeneID" id="70238970"/>
<dbReference type="Proteomes" id="UP000769157">
    <property type="component" value="Unassembled WGS sequence"/>
</dbReference>
<dbReference type="InterPro" id="IPR008942">
    <property type="entry name" value="ENTH_VHS"/>
</dbReference>
<protein>
    <recommendedName>
        <fullName evidence="2">ENTH domain-containing protein</fullName>
    </recommendedName>
</protein>
<comment type="caution">
    <text evidence="3">The sequence shown here is derived from an EMBL/GenBank/DDBJ whole genome shotgun (WGS) entry which is preliminary data.</text>
</comment>
<dbReference type="RefSeq" id="XP_046058123.1">
    <property type="nucleotide sequence ID" value="XM_046208355.1"/>
</dbReference>
<evidence type="ECO:0000256" key="1">
    <source>
        <dbReference type="SAM" id="MobiDB-lite"/>
    </source>
</evidence>
<dbReference type="Gene3D" id="1.25.40.90">
    <property type="match status" value="1"/>
</dbReference>
<gene>
    <name evidence="3" type="ORF">OGAPHI_007006</name>
</gene>
<feature type="compositionally biased region" description="Polar residues" evidence="1">
    <location>
        <begin position="198"/>
        <end position="215"/>
    </location>
</feature>
<keyword evidence="4" id="KW-1185">Reference proteome</keyword>
<feature type="compositionally biased region" description="Basic and acidic residues" evidence="1">
    <location>
        <begin position="131"/>
        <end position="142"/>
    </location>
</feature>
<organism evidence="3 4">
    <name type="scientific">Ogataea philodendri</name>
    <dbReference type="NCBI Taxonomy" id="1378263"/>
    <lineage>
        <taxon>Eukaryota</taxon>
        <taxon>Fungi</taxon>
        <taxon>Dikarya</taxon>
        <taxon>Ascomycota</taxon>
        <taxon>Saccharomycotina</taxon>
        <taxon>Pichiomycetes</taxon>
        <taxon>Pichiales</taxon>
        <taxon>Pichiaceae</taxon>
        <taxon>Ogataea</taxon>
    </lineage>
</organism>
<dbReference type="OrthoDB" id="4033880at2759"/>
<evidence type="ECO:0000313" key="4">
    <source>
        <dbReference type="Proteomes" id="UP000769157"/>
    </source>
</evidence>
<dbReference type="SUPFAM" id="SSF48464">
    <property type="entry name" value="ENTH/VHS domain"/>
    <property type="match status" value="1"/>
</dbReference>
<dbReference type="EMBL" id="JAEUBE010000504">
    <property type="protein sequence ID" value="KAH3660420.1"/>
    <property type="molecule type" value="Genomic_DNA"/>
</dbReference>
<evidence type="ECO:0000313" key="3">
    <source>
        <dbReference type="EMBL" id="KAH3660420.1"/>
    </source>
</evidence>
<dbReference type="InterPro" id="IPR013809">
    <property type="entry name" value="ENTH"/>
</dbReference>
<dbReference type="AlphaFoldDB" id="A0A9P8NVE4"/>
<name>A0A9P8NVE4_9ASCO</name>
<accession>A0A9P8NVE4</accession>